<feature type="transmembrane region" description="Helical" evidence="1">
    <location>
        <begin position="18"/>
        <end position="38"/>
    </location>
</feature>
<accession>A0A447TBE3</accession>
<protein>
    <submittedName>
        <fullName evidence="2">Uncharacterized protein</fullName>
    </submittedName>
</protein>
<feature type="transmembrane region" description="Helical" evidence="1">
    <location>
        <begin position="50"/>
        <end position="75"/>
    </location>
</feature>
<keyword evidence="1" id="KW-0812">Transmembrane</keyword>
<gene>
    <name evidence="2" type="ORF">NCTC9695_02659</name>
</gene>
<proteinExistence type="predicted"/>
<sequence>MAGAIIVLSHLIGPKKELAAVLPGVAMVLGICFASRLLNRWLPLKIPTLIWLSILGVLASLPACPAASGATSASARSMCWLARRWCWPMPAWPSRGARRPFSSAMASACW</sequence>
<dbReference type="Proteomes" id="UP000275777">
    <property type="component" value="Chromosome"/>
</dbReference>
<dbReference type="EMBL" id="LR134182">
    <property type="protein sequence ID" value="VEB42216.1"/>
    <property type="molecule type" value="Genomic_DNA"/>
</dbReference>
<evidence type="ECO:0000313" key="2">
    <source>
        <dbReference type="EMBL" id="VEB42216.1"/>
    </source>
</evidence>
<keyword evidence="1" id="KW-0472">Membrane</keyword>
<organism evidence="2 3">
    <name type="scientific">Chromobacterium violaceum</name>
    <dbReference type="NCBI Taxonomy" id="536"/>
    <lineage>
        <taxon>Bacteria</taxon>
        <taxon>Pseudomonadati</taxon>
        <taxon>Pseudomonadota</taxon>
        <taxon>Betaproteobacteria</taxon>
        <taxon>Neisseriales</taxon>
        <taxon>Chromobacteriaceae</taxon>
        <taxon>Chromobacterium</taxon>
    </lineage>
</organism>
<evidence type="ECO:0000256" key="1">
    <source>
        <dbReference type="SAM" id="Phobius"/>
    </source>
</evidence>
<keyword evidence="1" id="KW-1133">Transmembrane helix</keyword>
<dbReference type="AlphaFoldDB" id="A0A447TBE3"/>
<evidence type="ECO:0000313" key="3">
    <source>
        <dbReference type="Proteomes" id="UP000275777"/>
    </source>
</evidence>
<reference evidence="2 3" key="1">
    <citation type="submission" date="2018-12" db="EMBL/GenBank/DDBJ databases">
        <authorList>
            <consortium name="Pathogen Informatics"/>
        </authorList>
    </citation>
    <scope>NUCLEOTIDE SEQUENCE [LARGE SCALE GENOMIC DNA]</scope>
    <source>
        <strain evidence="2 3">NCTC9695</strain>
    </source>
</reference>
<name>A0A447TBE3_CHRVL</name>